<keyword evidence="2" id="KW-1185">Reference proteome</keyword>
<evidence type="ECO:0000313" key="1">
    <source>
        <dbReference type="Ensembl" id="ENSCMMP00000015145.1"/>
    </source>
</evidence>
<dbReference type="Proteomes" id="UP000694556">
    <property type="component" value="Unassembled WGS sequence"/>
</dbReference>
<organism evidence="1 2">
    <name type="scientific">Cairina moschata</name>
    <name type="common">Muscovy duck</name>
    <dbReference type="NCBI Taxonomy" id="8855"/>
    <lineage>
        <taxon>Eukaryota</taxon>
        <taxon>Metazoa</taxon>
        <taxon>Chordata</taxon>
        <taxon>Craniata</taxon>
        <taxon>Vertebrata</taxon>
        <taxon>Euteleostomi</taxon>
        <taxon>Archelosauria</taxon>
        <taxon>Archosauria</taxon>
        <taxon>Dinosauria</taxon>
        <taxon>Saurischia</taxon>
        <taxon>Theropoda</taxon>
        <taxon>Coelurosauria</taxon>
        <taxon>Aves</taxon>
        <taxon>Neognathae</taxon>
        <taxon>Galloanserae</taxon>
        <taxon>Anseriformes</taxon>
        <taxon>Anatidae</taxon>
        <taxon>Anatinae</taxon>
        <taxon>Cairina</taxon>
    </lineage>
</organism>
<dbReference type="AlphaFoldDB" id="A0A8C3C877"/>
<dbReference type="Ensembl" id="ENSCMMT00000016662.1">
    <property type="protein sequence ID" value="ENSCMMP00000015145.1"/>
    <property type="gene ID" value="ENSCMMG00000009628.1"/>
</dbReference>
<reference evidence="1" key="2">
    <citation type="submission" date="2025-09" db="UniProtKB">
        <authorList>
            <consortium name="Ensembl"/>
        </authorList>
    </citation>
    <scope>IDENTIFICATION</scope>
</reference>
<reference evidence="1" key="1">
    <citation type="submission" date="2025-08" db="UniProtKB">
        <authorList>
            <consortium name="Ensembl"/>
        </authorList>
    </citation>
    <scope>IDENTIFICATION</scope>
</reference>
<proteinExistence type="predicted"/>
<evidence type="ECO:0000313" key="2">
    <source>
        <dbReference type="Proteomes" id="UP000694556"/>
    </source>
</evidence>
<accession>A0A8C3C877</accession>
<name>A0A8C3C877_CAIMO</name>
<sequence length="120" mass="12890">MCTKVRAKESELQVCTRGHSCHANVVSMLSRKIEGISKPAVEPEYRGKTDSYCMRRGCNGEASVHPPAFHPLPKSPSALSSGEVSSRARNLLSPGLLQALRSAREGAWAKQGCACHTRGA</sequence>
<protein>
    <submittedName>
        <fullName evidence="1">Uncharacterized protein</fullName>
    </submittedName>
</protein>